<comment type="caution">
    <text evidence="3">The sequence shown here is derived from an EMBL/GenBank/DDBJ whole genome shotgun (WGS) entry which is preliminary data.</text>
</comment>
<reference evidence="3 4" key="1">
    <citation type="submission" date="2024-09" db="EMBL/GenBank/DDBJ databases">
        <authorList>
            <person name="Sun Q."/>
            <person name="Mori K."/>
        </authorList>
    </citation>
    <scope>NUCLEOTIDE SEQUENCE [LARGE SCALE GENOMIC DNA]</scope>
    <source>
        <strain evidence="3 4">CCM 7904</strain>
    </source>
</reference>
<proteinExistence type="predicted"/>
<evidence type="ECO:0000313" key="3">
    <source>
        <dbReference type="EMBL" id="MFC0201459.1"/>
    </source>
</evidence>
<sequence length="145" mass="15688">MAAIHPHDAMHPAYGAMPGLATLTHFAAGFFTLTLFCDIFYSQTVLLMWQDFASWLLFFGLIVGGIAAVLWLVGFATGRLRPVWGAVVLQAVVLVCALINSLIHAGDGWMAVVPWGIAMSALTCLLMLVAALLNRRAAHRPLQRA</sequence>
<feature type="transmembrane region" description="Helical" evidence="1">
    <location>
        <begin position="83"/>
        <end position="103"/>
    </location>
</feature>
<protein>
    <submittedName>
        <fullName evidence="3">DUF2231 domain-containing protein</fullName>
    </submittedName>
</protein>
<keyword evidence="1" id="KW-0812">Transmembrane</keyword>
<dbReference type="InterPro" id="IPR019251">
    <property type="entry name" value="DUF2231_TM"/>
</dbReference>
<dbReference type="Proteomes" id="UP001589795">
    <property type="component" value="Unassembled WGS sequence"/>
</dbReference>
<evidence type="ECO:0000313" key="4">
    <source>
        <dbReference type="Proteomes" id="UP001589795"/>
    </source>
</evidence>
<name>A0ABV6CL34_9RHOB</name>
<dbReference type="EMBL" id="JBHLWQ010000134">
    <property type="protein sequence ID" value="MFC0201459.1"/>
    <property type="molecule type" value="Genomic_DNA"/>
</dbReference>
<feature type="domain" description="DUF2231" evidence="2">
    <location>
        <begin position="22"/>
        <end position="133"/>
    </location>
</feature>
<organism evidence="3 4">
    <name type="scientific">Paracoccus rhizosphaerae</name>
    <dbReference type="NCBI Taxonomy" id="1133347"/>
    <lineage>
        <taxon>Bacteria</taxon>
        <taxon>Pseudomonadati</taxon>
        <taxon>Pseudomonadota</taxon>
        <taxon>Alphaproteobacteria</taxon>
        <taxon>Rhodobacterales</taxon>
        <taxon>Paracoccaceae</taxon>
        <taxon>Paracoccus</taxon>
    </lineage>
</organism>
<keyword evidence="1" id="KW-0472">Membrane</keyword>
<feature type="transmembrane region" description="Helical" evidence="1">
    <location>
        <begin position="109"/>
        <end position="133"/>
    </location>
</feature>
<evidence type="ECO:0000256" key="1">
    <source>
        <dbReference type="SAM" id="Phobius"/>
    </source>
</evidence>
<dbReference type="RefSeq" id="WP_265506990.1">
    <property type="nucleotide sequence ID" value="NZ_JAOTBE010000021.1"/>
</dbReference>
<feature type="transmembrane region" description="Helical" evidence="1">
    <location>
        <begin position="20"/>
        <end position="41"/>
    </location>
</feature>
<keyword evidence="1" id="KW-1133">Transmembrane helix</keyword>
<evidence type="ECO:0000259" key="2">
    <source>
        <dbReference type="Pfam" id="PF09990"/>
    </source>
</evidence>
<keyword evidence="4" id="KW-1185">Reference proteome</keyword>
<feature type="transmembrane region" description="Helical" evidence="1">
    <location>
        <begin position="53"/>
        <end position="76"/>
    </location>
</feature>
<accession>A0ABV6CL34</accession>
<gene>
    <name evidence="3" type="ORF">ACFFIZ_14370</name>
</gene>
<dbReference type="Pfam" id="PF09990">
    <property type="entry name" value="DUF2231"/>
    <property type="match status" value="1"/>
</dbReference>